<accession>A0ACC0Q423</accession>
<dbReference type="Proteomes" id="UP001062846">
    <property type="component" value="Chromosome 1"/>
</dbReference>
<dbReference type="EMBL" id="CM046388">
    <property type="protein sequence ID" value="KAI8572470.1"/>
    <property type="molecule type" value="Genomic_DNA"/>
</dbReference>
<evidence type="ECO:0000313" key="1">
    <source>
        <dbReference type="EMBL" id="KAI8572470.1"/>
    </source>
</evidence>
<keyword evidence="2" id="KW-1185">Reference proteome</keyword>
<evidence type="ECO:0000313" key="2">
    <source>
        <dbReference type="Proteomes" id="UP001062846"/>
    </source>
</evidence>
<comment type="caution">
    <text evidence="1">The sequence shown here is derived from an EMBL/GenBank/DDBJ whole genome shotgun (WGS) entry which is preliminary data.</text>
</comment>
<sequence>MSHNQSRAERNDTSQYRKPGRSGSSSGQQRNFSGGSGKGGGTAPPSSSLTTSRSFKKSNNAHGGQSRASGAIVNSDSNIASAARTLQNGSQNQPPVHGAADAPVTGVTVKPTADMAPRKSAQAVPKAPSSQPAAVNVDTTAPATPTKDTSRSYPLQFGTISPGFVNGMQIPARTNSAPPNLDEQKRDQAQHASSRTIPTFPVPSVPKQQITRKDAGAGDQSNTGGSHQMPKSIRDSPITSAPPVTQTHKASMHPIPGISMPMPFHQPQVPVQFGVPNPQIQSQGMTATSLPMPFPMGNVPTLQQQVFVQSLQPHPMQPQGLMQQGLNLNFTTSMGPQLPPQLGNMGISNNLQFTQQQVAKFGPTRIPVKITHPDTHEELRLDRRPDMLRDVGSTGPKSRPNVPPSQPVAPVPPPHSMNYYTKSYNPNSLYFPGSSSIPLTSNQINPSSQAPRISYPISQGPQTVSFLNPSAHNLSFEVPHDVHKAKSSAPSASVPVTVKPAAASHVEKIAESSLGTNPPSVEKCGSPKFLEQPWETSSTLLQRDSDTILQSYPINQGPQTVSFLNPSTHNLSFEVPHDVHMAKSSAPSASVPVTVKSAAASHVEKIAESSLGTNPPSFEKCGSPKFLEQPRETSSTLLQRDSDTPLESSSHLPKHGPELTSLSLPVDGKQHNAASPFPVDGTVSKALLSTPPVSLEGSAPVLPHSTEERRRVTVNRSDCTKDPQKKQMKKGLSQPQRQASGQSTSTSGLPSQTLEHVNFPKSGTAETVGTITTVSSSPSGCIIKSISELVATPSVATPGSLGVIDRLDTDQSLKLETPGTEEQAEIVVNEGPRQVESSSETSSESVSSKFSEVITHTKLNSVLKVTTTSNEVGSVETAQKDSEDPNGHCEKDDMKSDNLEISVSSSTVLDATNAKTSLSPNLSPRSNCDNMTSTSEGSFGKSESLGGRETVVTKAVLADEGQAAVSTSQSGSKPASKHEREVTDDVNNILGSLTATDSKDIPVIELSTSKSNLGKVKKKSIKEILQKADAAGTTSDLYMAYKGPEGKKEDIDSSESMVSASSSDSKQVPVDAHEDNIGESEKSRQNKAEPDDWEDAAEISTPKLHAVDDGNAVTGNKYSRDFLLKFSEQCSDLPEGFEITSDMAEALMVSTVNASRESNPSPGRLTDKSSGGPRLDRRGSGIGDDDKWSKVPGPLPSGRDPRMDGYGGNIRTDQGGNFGVLRNPRALTPGQYVGGILSGPMQSLGSQGGIQRNTPDSDRWQRASGFHKGLIPSPQPPVPVMHKAERKYEVGKVTDEEQAKQRQLKAILNKLTPQNFEKLFEQVKAVNIDNTGTLTGVISQIFDKALMEPTFCEMYANFCYHLAGELPNFSADNEKKITFKILLLNKCQEEFERDAREQEEADRAEQEGEVKQSEEGREEKRIRARRRMLGNIRLIGELYKKKMLTERIMHECIKKLLGQYQNPDEEDIESLCKLMSTIGERIDHPKAKEHMDAYFDMMFKLSNNMKLSSRLRFMLKDAIDLRKNNWQQRRKVEGPKKIDEVHRDAAQERQVQAGRLSRGPGVNASTRSRQPMDFSPRGSSMFSSPSVQMGSFRGSQLRGFGTQESRLDDRHSFENRILSVPLPQRHISEDSITLGPQGGLARGMSIRGQPSIANIPFTDAPGLGDSRRITAGLNGYSSVSERTVSGREDLMPRYIPDRFAGSHEQSSIQGRNMNHGNRDTKNGDRNSNSLPESPTIRGQGPGFAQNVSSDKVWPEDHLRDMSIAAIKEFYSAKDEKEVALCVKELNSPSFYPTMISIWVNDSFERKDMERDLLANLLINLSQPQEGTLNQDHLIRGFESVLSTLEDAINDAPKAGEFLGRIFAKVIFEKLLPFSDIGQLIYQGGEKQGSLVEIGLAAEVVGTILETIESEKGESVVNEIRTSSSLKLEKFRPPDSKKSWRLDKFIH</sequence>
<gene>
    <name evidence="1" type="ORF">RHMOL_Rhmol01G0201400</name>
</gene>
<reference evidence="1" key="1">
    <citation type="submission" date="2022-02" db="EMBL/GenBank/DDBJ databases">
        <title>Plant Genome Project.</title>
        <authorList>
            <person name="Zhang R.-G."/>
        </authorList>
    </citation>
    <scope>NUCLEOTIDE SEQUENCE</scope>
    <source>
        <strain evidence="1">AT1</strain>
    </source>
</reference>
<name>A0ACC0Q423_RHOML</name>
<organism evidence="1 2">
    <name type="scientific">Rhododendron molle</name>
    <name type="common">Chinese azalea</name>
    <name type="synonym">Azalea mollis</name>
    <dbReference type="NCBI Taxonomy" id="49168"/>
    <lineage>
        <taxon>Eukaryota</taxon>
        <taxon>Viridiplantae</taxon>
        <taxon>Streptophyta</taxon>
        <taxon>Embryophyta</taxon>
        <taxon>Tracheophyta</taxon>
        <taxon>Spermatophyta</taxon>
        <taxon>Magnoliopsida</taxon>
        <taxon>eudicotyledons</taxon>
        <taxon>Gunneridae</taxon>
        <taxon>Pentapetalae</taxon>
        <taxon>asterids</taxon>
        <taxon>Ericales</taxon>
        <taxon>Ericaceae</taxon>
        <taxon>Ericoideae</taxon>
        <taxon>Rhodoreae</taxon>
        <taxon>Rhododendron</taxon>
    </lineage>
</organism>
<protein>
    <submittedName>
        <fullName evidence="1">Uncharacterized protein</fullName>
    </submittedName>
</protein>
<proteinExistence type="predicted"/>